<proteinExistence type="predicted"/>
<gene>
    <name evidence="1" type="ordered locus">Desal_2776</name>
</gene>
<keyword evidence="2" id="KW-1185">Reference proteome</keyword>
<name>C6BZJ2_MARSD</name>
<sequence length="100" mass="11164">MFIPDSMCGCAAEIKLNNRDAMRISLFDVQFTPKAMILIGMGIKKIAAKHGLPEGIIKEHMKGNLFIAPPSKNLYFLFHVPELDADMHITIPPCHFELIG</sequence>
<evidence type="ECO:0000313" key="1">
    <source>
        <dbReference type="EMBL" id="ACS80829.1"/>
    </source>
</evidence>
<dbReference type="KEGG" id="dsa:Desal_2776"/>
<dbReference type="OrthoDB" id="5458833at2"/>
<protein>
    <submittedName>
        <fullName evidence="1">Uncharacterized protein</fullName>
    </submittedName>
</protein>
<dbReference type="RefSeq" id="WP_015852645.1">
    <property type="nucleotide sequence ID" value="NC_012881.1"/>
</dbReference>
<dbReference type="eggNOG" id="ENOG5031884">
    <property type="taxonomic scope" value="Bacteria"/>
</dbReference>
<accession>C6BZJ2</accession>
<dbReference type="Proteomes" id="UP000002601">
    <property type="component" value="Chromosome"/>
</dbReference>
<evidence type="ECO:0000313" key="2">
    <source>
        <dbReference type="Proteomes" id="UP000002601"/>
    </source>
</evidence>
<reference evidence="1 2" key="1">
    <citation type="submission" date="2009-06" db="EMBL/GenBank/DDBJ databases">
        <title>Complete sequence of Desulfovibrio salexigens DSM 2638.</title>
        <authorList>
            <consortium name="US DOE Joint Genome Institute"/>
            <person name="Lucas S."/>
            <person name="Copeland A."/>
            <person name="Lapidus A."/>
            <person name="Glavina del Rio T."/>
            <person name="Tice H."/>
            <person name="Bruce D."/>
            <person name="Goodwin L."/>
            <person name="Pitluck S."/>
            <person name="Munk A.C."/>
            <person name="Brettin T."/>
            <person name="Detter J.C."/>
            <person name="Han C."/>
            <person name="Tapia R."/>
            <person name="Larimer F."/>
            <person name="Land M."/>
            <person name="Hauser L."/>
            <person name="Kyrpides N."/>
            <person name="Anderson I."/>
            <person name="Wall J.D."/>
            <person name="Arkin A.P."/>
            <person name="Dehal P."/>
            <person name="Chivian D."/>
            <person name="Giles B."/>
            <person name="Hazen T.C."/>
        </authorList>
    </citation>
    <scope>NUCLEOTIDE SEQUENCE [LARGE SCALE GENOMIC DNA]</scope>
    <source>
        <strain evidence="2">ATCC 14822 / DSM 2638 / NCIMB 8403 / VKM B-1763</strain>
    </source>
</reference>
<organism evidence="1 2">
    <name type="scientific">Maridesulfovibrio salexigens (strain ATCC 14822 / DSM 2638 / NCIMB 8403 / VKM B-1763)</name>
    <name type="common">Desulfovibrio salexigens</name>
    <dbReference type="NCBI Taxonomy" id="526222"/>
    <lineage>
        <taxon>Bacteria</taxon>
        <taxon>Pseudomonadati</taxon>
        <taxon>Thermodesulfobacteriota</taxon>
        <taxon>Desulfovibrionia</taxon>
        <taxon>Desulfovibrionales</taxon>
        <taxon>Desulfovibrionaceae</taxon>
        <taxon>Maridesulfovibrio</taxon>
    </lineage>
</organism>
<dbReference type="AlphaFoldDB" id="C6BZJ2"/>
<dbReference type="EMBL" id="CP001649">
    <property type="protein sequence ID" value="ACS80829.1"/>
    <property type="molecule type" value="Genomic_DNA"/>
</dbReference>
<dbReference type="HOGENOM" id="CLU_2301227_0_0_7"/>